<sequence>MTIALPARLSAVAVWAACLVAPLGVIAAAGVAALSAPPAAASALDLAVAVHREGEADAETSITLAELAAMPQTRVRAVTPWTEGVVEFEGVAFADLAARVGASGGPVALTALNAYQITLDAGQIIADGGVLAMKMDGKPMSVRDKGPLWLVFPSEARPELAATDNTHMWIWQVNAIAFGPR</sequence>
<dbReference type="InterPro" id="IPR036374">
    <property type="entry name" value="OxRdtase_Mopterin-bd_sf"/>
</dbReference>
<dbReference type="Pfam" id="PF00174">
    <property type="entry name" value="Oxidored_molyb"/>
    <property type="match status" value="1"/>
</dbReference>
<dbReference type="InterPro" id="IPR000572">
    <property type="entry name" value="OxRdtase_Mopterin-bd_dom"/>
</dbReference>
<evidence type="ECO:0000259" key="1">
    <source>
        <dbReference type="Pfam" id="PF00174"/>
    </source>
</evidence>
<dbReference type="STRING" id="1114924.SAMN05216258_108136"/>
<dbReference type="RefSeq" id="WP_092861805.1">
    <property type="nucleotide sequence ID" value="NZ_FOQH01000008.1"/>
</dbReference>
<dbReference type="OrthoDB" id="9798763at2"/>
<dbReference type="SUPFAM" id="SSF56524">
    <property type="entry name" value="Oxidoreductase molybdopterin-binding domain"/>
    <property type="match status" value="1"/>
</dbReference>
<proteinExistence type="predicted"/>
<reference evidence="2 3" key="1">
    <citation type="submission" date="2016-10" db="EMBL/GenBank/DDBJ databases">
        <authorList>
            <person name="de Groot N.N."/>
        </authorList>
    </citation>
    <scope>NUCLEOTIDE SEQUENCE [LARGE SCALE GENOMIC DNA]</scope>
    <source>
        <strain evidence="2 3">CGMCC 1.11030</strain>
    </source>
</reference>
<dbReference type="Gene3D" id="3.90.420.10">
    <property type="entry name" value="Oxidoreductase, molybdopterin-binding domain"/>
    <property type="match status" value="1"/>
</dbReference>
<accession>A0A1I3JSQ7</accession>
<dbReference type="Proteomes" id="UP000199377">
    <property type="component" value="Unassembled WGS sequence"/>
</dbReference>
<dbReference type="EMBL" id="FOQH01000008">
    <property type="protein sequence ID" value="SFI63196.1"/>
    <property type="molecule type" value="Genomic_DNA"/>
</dbReference>
<keyword evidence="3" id="KW-1185">Reference proteome</keyword>
<evidence type="ECO:0000313" key="2">
    <source>
        <dbReference type="EMBL" id="SFI63196.1"/>
    </source>
</evidence>
<dbReference type="AlphaFoldDB" id="A0A1I3JSQ7"/>
<protein>
    <recommendedName>
        <fullName evidence="1">Oxidoreductase molybdopterin-binding domain-containing protein</fullName>
    </recommendedName>
</protein>
<evidence type="ECO:0000313" key="3">
    <source>
        <dbReference type="Proteomes" id="UP000199377"/>
    </source>
</evidence>
<name>A0A1I3JSQ7_9RHOB</name>
<feature type="domain" description="Oxidoreductase molybdopterin-binding" evidence="1">
    <location>
        <begin position="53"/>
        <end position="154"/>
    </location>
</feature>
<gene>
    <name evidence="2" type="ORF">SAMN05216258_108136</name>
</gene>
<organism evidence="2 3">
    <name type="scientific">Albimonas pacifica</name>
    <dbReference type="NCBI Taxonomy" id="1114924"/>
    <lineage>
        <taxon>Bacteria</taxon>
        <taxon>Pseudomonadati</taxon>
        <taxon>Pseudomonadota</taxon>
        <taxon>Alphaproteobacteria</taxon>
        <taxon>Rhodobacterales</taxon>
        <taxon>Paracoccaceae</taxon>
        <taxon>Albimonas</taxon>
    </lineage>
</organism>